<proteinExistence type="predicted"/>
<comment type="caution">
    <text evidence="1">The sequence shown here is derived from an EMBL/GenBank/DDBJ whole genome shotgun (WGS) entry which is preliminary data.</text>
</comment>
<dbReference type="OrthoDB" id="673682at2"/>
<evidence type="ECO:0000313" key="1">
    <source>
        <dbReference type="EMBL" id="TCJ13244.1"/>
    </source>
</evidence>
<organism evidence="1 2">
    <name type="scientific">Flaviaesturariibacter flavus</name>
    <dbReference type="NCBI Taxonomy" id="2502780"/>
    <lineage>
        <taxon>Bacteria</taxon>
        <taxon>Pseudomonadati</taxon>
        <taxon>Bacteroidota</taxon>
        <taxon>Chitinophagia</taxon>
        <taxon>Chitinophagales</taxon>
        <taxon>Chitinophagaceae</taxon>
        <taxon>Flaviaestuariibacter</taxon>
    </lineage>
</organism>
<dbReference type="AlphaFoldDB" id="A0A4R1B539"/>
<evidence type="ECO:0000313" key="2">
    <source>
        <dbReference type="Proteomes" id="UP000295334"/>
    </source>
</evidence>
<accession>A0A4R1B539</accession>
<name>A0A4R1B539_9BACT</name>
<keyword evidence="2" id="KW-1185">Reference proteome</keyword>
<dbReference type="Proteomes" id="UP000295334">
    <property type="component" value="Unassembled WGS sequence"/>
</dbReference>
<dbReference type="EMBL" id="SJZI01000046">
    <property type="protein sequence ID" value="TCJ13244.1"/>
    <property type="molecule type" value="Genomic_DNA"/>
</dbReference>
<protein>
    <submittedName>
        <fullName evidence="1">Uncharacterized protein</fullName>
    </submittedName>
</protein>
<sequence>MSNQPNEARIEQDLNELIQYLVGFCADLIEKYGEFFPVGAYLDVSGGLVPLGVYEGNEQPESAAVIAQYQKVFGKLVAQGSATAWAIAWDARVTGENYPEGTDAVVLDTWHGLAKRQVQYTFPYHLEEGIATFPDNWWGVYTDEENIQ</sequence>
<dbReference type="RefSeq" id="WP_131449880.1">
    <property type="nucleotide sequence ID" value="NZ_SJZI01000046.1"/>
</dbReference>
<reference evidence="1 2" key="1">
    <citation type="submission" date="2019-03" db="EMBL/GenBank/DDBJ databases">
        <authorList>
            <person name="Kim M.K.M."/>
        </authorList>
    </citation>
    <scope>NUCLEOTIDE SEQUENCE [LARGE SCALE GENOMIC DNA]</scope>
    <source>
        <strain evidence="1 2">17J68-12</strain>
    </source>
</reference>
<gene>
    <name evidence="1" type="ORF">EPD60_12670</name>
</gene>